<gene>
    <name evidence="1" type="ORF">ACJ72_08144</name>
</gene>
<comment type="caution">
    <text evidence="1">The sequence shown here is derived from an EMBL/GenBank/DDBJ whole genome shotgun (WGS) entry which is preliminary data.</text>
</comment>
<sequence>MTLSRLPLTRLSMMVFSSKPMPSTLPHVSAALRRRMPQI</sequence>
<dbReference type="EMBL" id="LGUA01002351">
    <property type="protein sequence ID" value="OAX77555.1"/>
    <property type="molecule type" value="Genomic_DNA"/>
</dbReference>
<evidence type="ECO:0000313" key="2">
    <source>
        <dbReference type="Proteomes" id="UP000091918"/>
    </source>
</evidence>
<proteinExistence type="predicted"/>
<keyword evidence="2" id="KW-1185">Reference proteome</keyword>
<evidence type="ECO:0000313" key="1">
    <source>
        <dbReference type="EMBL" id="OAX77555.1"/>
    </source>
</evidence>
<reference evidence="1 2" key="1">
    <citation type="submission" date="2015-07" db="EMBL/GenBank/DDBJ databases">
        <title>Emmonsia species relationships and genome sequence.</title>
        <authorList>
            <person name="Cuomo C.A."/>
            <person name="Schwartz I.S."/>
            <person name="Kenyon C."/>
            <person name="de Hoog G.S."/>
            <person name="Govender N.P."/>
            <person name="Botha A."/>
            <person name="Moreno L."/>
            <person name="de Vries M."/>
            <person name="Munoz J.F."/>
            <person name="Stielow J.B."/>
        </authorList>
    </citation>
    <scope>NUCLEOTIDE SEQUENCE [LARGE SCALE GENOMIC DNA]</scope>
    <source>
        <strain evidence="1 2">CBS 136260</strain>
    </source>
</reference>
<accession>A0A1B7NL92</accession>
<organism evidence="1 2">
    <name type="scientific">Emergomyces africanus</name>
    <dbReference type="NCBI Taxonomy" id="1955775"/>
    <lineage>
        <taxon>Eukaryota</taxon>
        <taxon>Fungi</taxon>
        <taxon>Dikarya</taxon>
        <taxon>Ascomycota</taxon>
        <taxon>Pezizomycotina</taxon>
        <taxon>Eurotiomycetes</taxon>
        <taxon>Eurotiomycetidae</taxon>
        <taxon>Onygenales</taxon>
        <taxon>Ajellomycetaceae</taxon>
        <taxon>Emergomyces</taxon>
    </lineage>
</organism>
<dbReference type="AlphaFoldDB" id="A0A1B7NL92"/>
<name>A0A1B7NL92_9EURO</name>
<dbReference type="Proteomes" id="UP000091918">
    <property type="component" value="Unassembled WGS sequence"/>
</dbReference>
<protein>
    <submittedName>
        <fullName evidence="1">Uncharacterized protein</fullName>
    </submittedName>
</protein>